<sequence length="125" mass="14497">MKYPVTPDGRYFVARGRLWRCTNPDLDPGERAELVRALMTGRRKKRTAMQQKDRTAREAAQDEIERTKRSLGERGPVWWTDGAPDFTGHVVHNTPYANWFVNQQDHPQESDRRVGTETGRITTDE</sequence>
<feature type="region of interest" description="Disordered" evidence="1">
    <location>
        <begin position="102"/>
        <end position="125"/>
    </location>
</feature>
<proteinExistence type="predicted"/>
<dbReference type="AlphaFoldDB" id="A0A1H0YMD3"/>
<dbReference type="EMBL" id="FNKO01000001">
    <property type="protein sequence ID" value="SDQ16288.1"/>
    <property type="molecule type" value="Genomic_DNA"/>
</dbReference>
<evidence type="ECO:0000313" key="3">
    <source>
        <dbReference type="Proteomes" id="UP000199301"/>
    </source>
</evidence>
<dbReference type="Proteomes" id="UP000199301">
    <property type="component" value="Unassembled WGS sequence"/>
</dbReference>
<keyword evidence="3" id="KW-1185">Reference proteome</keyword>
<evidence type="ECO:0000256" key="1">
    <source>
        <dbReference type="SAM" id="MobiDB-lite"/>
    </source>
</evidence>
<accession>A0A1H0YMD3</accession>
<dbReference type="RefSeq" id="WP_092520814.1">
    <property type="nucleotide sequence ID" value="NZ_FNKO01000001.1"/>
</dbReference>
<gene>
    <name evidence="2" type="ORF">SAMN04489718_0553</name>
</gene>
<reference evidence="3" key="1">
    <citation type="submission" date="2016-10" db="EMBL/GenBank/DDBJ databases">
        <authorList>
            <person name="Varghese N."/>
            <person name="Submissions S."/>
        </authorList>
    </citation>
    <scope>NUCLEOTIDE SEQUENCE [LARGE SCALE GENOMIC DNA]</scope>
    <source>
        <strain evidence="3">DSM 45459</strain>
    </source>
</reference>
<feature type="compositionally biased region" description="Basic and acidic residues" evidence="1">
    <location>
        <begin position="51"/>
        <end position="69"/>
    </location>
</feature>
<evidence type="ECO:0000313" key="2">
    <source>
        <dbReference type="EMBL" id="SDQ16288.1"/>
    </source>
</evidence>
<name>A0A1H0YMD3_9ACTN</name>
<feature type="compositionally biased region" description="Basic and acidic residues" evidence="1">
    <location>
        <begin position="106"/>
        <end position="115"/>
    </location>
</feature>
<dbReference type="OrthoDB" id="34459at2"/>
<dbReference type="STRING" id="995062.SAMN04489718_0553"/>
<organism evidence="2 3">
    <name type="scientific">Actinopolyspora saharensis</name>
    <dbReference type="NCBI Taxonomy" id="995062"/>
    <lineage>
        <taxon>Bacteria</taxon>
        <taxon>Bacillati</taxon>
        <taxon>Actinomycetota</taxon>
        <taxon>Actinomycetes</taxon>
        <taxon>Actinopolysporales</taxon>
        <taxon>Actinopolysporaceae</taxon>
        <taxon>Actinopolyspora</taxon>
    </lineage>
</organism>
<feature type="region of interest" description="Disordered" evidence="1">
    <location>
        <begin position="41"/>
        <end position="69"/>
    </location>
</feature>
<protein>
    <submittedName>
        <fullName evidence="2">Uncharacterized protein</fullName>
    </submittedName>
</protein>